<accession>A0ABS3U909</accession>
<comment type="caution">
    <text evidence="2">The sequence shown here is derived from an EMBL/GenBank/DDBJ whole genome shotgun (WGS) entry which is preliminary data.</text>
</comment>
<gene>
    <name evidence="2" type="ORF">J5V16_20745</name>
</gene>
<dbReference type="SUPFAM" id="SSF53756">
    <property type="entry name" value="UDP-Glycosyltransferase/glycogen phosphorylase"/>
    <property type="match status" value="1"/>
</dbReference>
<proteinExistence type="predicted"/>
<evidence type="ECO:0000256" key="1">
    <source>
        <dbReference type="SAM" id="MobiDB-lite"/>
    </source>
</evidence>
<dbReference type="RefSeq" id="WP_208498892.1">
    <property type="nucleotide sequence ID" value="NZ_JAGFNP010000014.1"/>
</dbReference>
<organism evidence="2 3">
    <name type="scientific">Glycomyces niveus</name>
    <dbReference type="NCBI Taxonomy" id="2820287"/>
    <lineage>
        <taxon>Bacteria</taxon>
        <taxon>Bacillati</taxon>
        <taxon>Actinomycetota</taxon>
        <taxon>Actinomycetes</taxon>
        <taxon>Glycomycetales</taxon>
        <taxon>Glycomycetaceae</taxon>
        <taxon>Glycomyces</taxon>
    </lineage>
</organism>
<keyword evidence="3" id="KW-1185">Reference proteome</keyword>
<reference evidence="2 3" key="1">
    <citation type="submission" date="2021-03" db="EMBL/GenBank/DDBJ databases">
        <title>Glycomyces sp. nov., a novel actinomycete isolated from soil.</title>
        <authorList>
            <person name="Yang X."/>
            <person name="Xu X."/>
        </authorList>
    </citation>
    <scope>NUCLEOTIDE SEQUENCE [LARGE SCALE GENOMIC DNA]</scope>
    <source>
        <strain evidence="2 3">NEAU-S30</strain>
    </source>
</reference>
<dbReference type="EMBL" id="JAGFNP010000014">
    <property type="protein sequence ID" value="MBO3735264.1"/>
    <property type="molecule type" value="Genomic_DNA"/>
</dbReference>
<protein>
    <recommendedName>
        <fullName evidence="4">Glycosyltransferase</fullName>
    </recommendedName>
</protein>
<dbReference type="Proteomes" id="UP000681341">
    <property type="component" value="Unassembled WGS sequence"/>
</dbReference>
<sequence length="380" mass="41695">MTRSGEQLHRSARLRGTGGGDAAERDFDVVIVSDLMLPGGTTVSNVSEIRLLAASGKRVGLFHHPRRDYDPPRPINPKVQELVDGRDVAWVEPDAKVACDLLLMRFPPFASRLGGELPCIDAKRKLLVVNQTPLTHYDTEERGAEVWDVAGVHANLSEWIGDHEWIAAGPRVRDALLTHHAGAMRGVTLADWYWYPIIDTADLPTRPDRAASRPVRIGRHSRDDITKWPASADTLRSCYPADSAFEVHVLGGAVAPRRILGGLPANWTVHPFDALTPGQFLPGLDFFVYYPEPSMLEAFGMAPAEAMAAGVPTVLPPIFEPLFGEGALYAEPGRVRSLLLELADDPERYAQAQRRGPAVIRERFGCDAHRARFAAMGVAL</sequence>
<feature type="region of interest" description="Disordered" evidence="1">
    <location>
        <begin position="1"/>
        <end position="20"/>
    </location>
</feature>
<dbReference type="Gene3D" id="3.40.50.2000">
    <property type="entry name" value="Glycogen Phosphorylase B"/>
    <property type="match status" value="1"/>
</dbReference>
<evidence type="ECO:0000313" key="3">
    <source>
        <dbReference type="Proteomes" id="UP000681341"/>
    </source>
</evidence>
<name>A0ABS3U909_9ACTN</name>
<evidence type="ECO:0008006" key="4">
    <source>
        <dbReference type="Google" id="ProtNLM"/>
    </source>
</evidence>
<evidence type="ECO:0000313" key="2">
    <source>
        <dbReference type="EMBL" id="MBO3735264.1"/>
    </source>
</evidence>